<dbReference type="AlphaFoldDB" id="A0A369JNI0"/>
<protein>
    <submittedName>
        <fullName evidence="1">Uncharacterized protein</fullName>
    </submittedName>
</protein>
<reference evidence="1" key="1">
    <citation type="submission" date="2018-04" db="EMBL/GenBank/DDBJ databases">
        <title>Whole genome sequencing of Hypsizygus marmoreus.</title>
        <authorList>
            <person name="Choi I.-G."/>
            <person name="Min B."/>
            <person name="Kim J.-G."/>
            <person name="Kim S."/>
            <person name="Oh Y.-L."/>
            <person name="Kong W.-S."/>
            <person name="Park H."/>
            <person name="Jeong J."/>
            <person name="Song E.-S."/>
        </authorList>
    </citation>
    <scope>NUCLEOTIDE SEQUENCE [LARGE SCALE GENOMIC DNA]</scope>
    <source>
        <strain evidence="1">51987-8</strain>
    </source>
</reference>
<organism evidence="1 2">
    <name type="scientific">Hypsizygus marmoreus</name>
    <name type="common">White beech mushroom</name>
    <name type="synonym">Agaricus marmoreus</name>
    <dbReference type="NCBI Taxonomy" id="39966"/>
    <lineage>
        <taxon>Eukaryota</taxon>
        <taxon>Fungi</taxon>
        <taxon>Dikarya</taxon>
        <taxon>Basidiomycota</taxon>
        <taxon>Agaricomycotina</taxon>
        <taxon>Agaricomycetes</taxon>
        <taxon>Agaricomycetidae</taxon>
        <taxon>Agaricales</taxon>
        <taxon>Tricholomatineae</taxon>
        <taxon>Lyophyllaceae</taxon>
        <taxon>Hypsizygus</taxon>
    </lineage>
</organism>
<keyword evidence="2" id="KW-1185">Reference proteome</keyword>
<comment type="caution">
    <text evidence="1">The sequence shown here is derived from an EMBL/GenBank/DDBJ whole genome shotgun (WGS) entry which is preliminary data.</text>
</comment>
<evidence type="ECO:0000313" key="1">
    <source>
        <dbReference type="EMBL" id="RDB22107.1"/>
    </source>
</evidence>
<name>A0A369JNI0_HYPMA</name>
<accession>A0A369JNI0</accession>
<sequence>MVTPRLQDCITVHLIMQSDIVMAKILAYLGFRSFEHAAAYQRPWRDSVTHSQEFRISNQSKQFFVCHAAGCDPPRLDHDQDA</sequence>
<gene>
    <name evidence="1" type="ORF">Hypma_010757</name>
</gene>
<dbReference type="EMBL" id="LUEZ02000052">
    <property type="protein sequence ID" value="RDB22107.1"/>
    <property type="molecule type" value="Genomic_DNA"/>
</dbReference>
<evidence type="ECO:0000313" key="2">
    <source>
        <dbReference type="Proteomes" id="UP000076154"/>
    </source>
</evidence>
<dbReference type="InParanoid" id="A0A369JNI0"/>
<proteinExistence type="predicted"/>
<dbReference type="Proteomes" id="UP000076154">
    <property type="component" value="Unassembled WGS sequence"/>
</dbReference>